<evidence type="ECO:0000313" key="2">
    <source>
        <dbReference type="EMBL" id="CAF4948087.1"/>
    </source>
</evidence>
<comment type="caution">
    <text evidence="2">The sequence shown here is derived from an EMBL/GenBank/DDBJ whole genome shotgun (WGS) entry which is preliminary data.</text>
</comment>
<dbReference type="EMBL" id="CAJOBZ010000070">
    <property type="protein sequence ID" value="CAF4948087.1"/>
    <property type="molecule type" value="Genomic_DNA"/>
</dbReference>
<gene>
    <name evidence="2" type="ORF">PMACD_LOCUS15400</name>
</gene>
<dbReference type="OrthoDB" id="4369127at2759"/>
<evidence type="ECO:0000256" key="1">
    <source>
        <dbReference type="SAM" id="MobiDB-lite"/>
    </source>
</evidence>
<feature type="compositionally biased region" description="Basic residues" evidence="1">
    <location>
        <begin position="109"/>
        <end position="119"/>
    </location>
</feature>
<organism evidence="2 3">
    <name type="scientific">Pieris macdunnoughi</name>
    <dbReference type="NCBI Taxonomy" id="345717"/>
    <lineage>
        <taxon>Eukaryota</taxon>
        <taxon>Metazoa</taxon>
        <taxon>Ecdysozoa</taxon>
        <taxon>Arthropoda</taxon>
        <taxon>Hexapoda</taxon>
        <taxon>Insecta</taxon>
        <taxon>Pterygota</taxon>
        <taxon>Neoptera</taxon>
        <taxon>Endopterygota</taxon>
        <taxon>Lepidoptera</taxon>
        <taxon>Glossata</taxon>
        <taxon>Ditrysia</taxon>
        <taxon>Papilionoidea</taxon>
        <taxon>Pieridae</taxon>
        <taxon>Pierinae</taxon>
        <taxon>Pieris</taxon>
    </lineage>
</organism>
<keyword evidence="3" id="KW-1185">Reference proteome</keyword>
<protein>
    <submittedName>
        <fullName evidence="2">Uncharacterized protein</fullName>
    </submittedName>
</protein>
<sequence>MERTREVHEIEEEKRKELVDQHRRTRPEYNESDMVMVALHPLRYASKGIRAKFAPLRDGPYMIIKQHGPSSYAVADPSNPVLCLGIYHASALTPYTGLSEELPTPVQPLRKRGRPRKGSCLRSWEAQEALDLTSVGHLGNK</sequence>
<dbReference type="AlphaFoldDB" id="A0A821XVM6"/>
<evidence type="ECO:0000313" key="3">
    <source>
        <dbReference type="Proteomes" id="UP000663880"/>
    </source>
</evidence>
<reference evidence="2" key="1">
    <citation type="submission" date="2021-02" db="EMBL/GenBank/DDBJ databases">
        <authorList>
            <person name="Steward A R."/>
        </authorList>
    </citation>
    <scope>NUCLEOTIDE SEQUENCE</scope>
</reference>
<dbReference type="Proteomes" id="UP000663880">
    <property type="component" value="Unassembled WGS sequence"/>
</dbReference>
<name>A0A821XVM6_9NEOP</name>
<feature type="region of interest" description="Disordered" evidence="1">
    <location>
        <begin position="98"/>
        <end position="120"/>
    </location>
</feature>
<proteinExistence type="predicted"/>
<accession>A0A821XVM6</accession>